<evidence type="ECO:0000256" key="1">
    <source>
        <dbReference type="ARBA" id="ARBA00006738"/>
    </source>
</evidence>
<dbReference type="NCBIfam" id="TIGR00252">
    <property type="entry name" value="YraN family protein"/>
    <property type="match status" value="1"/>
</dbReference>
<comment type="caution">
    <text evidence="3">The sequence shown here is derived from an EMBL/GenBank/DDBJ whole genome shotgun (WGS) entry which is preliminary data.</text>
</comment>
<accession>A0ABX1N6A2</accession>
<dbReference type="InterPro" id="IPR011335">
    <property type="entry name" value="Restrct_endonuc-II-like"/>
</dbReference>
<dbReference type="Pfam" id="PF02021">
    <property type="entry name" value="UPF0102"/>
    <property type="match status" value="1"/>
</dbReference>
<evidence type="ECO:0000313" key="4">
    <source>
        <dbReference type="Proteomes" id="UP000601990"/>
    </source>
</evidence>
<protein>
    <recommendedName>
        <fullName evidence="2">UPF0102 protein GO608_15860</fullName>
    </recommendedName>
</protein>
<sequence length="139" mass="14994">MKGDRNVKEGAIVGASTTRKQASGAAAEALAERFLARRGLIVLARNVRCRGGEIDLVCLDHGIVVFVEVRLRTNARFGGAAASITPAKQRRVVLAARWWLAGAGRRHAGRPCRFDAALLADLDEDRVEWLKAAFDADGS</sequence>
<proteinExistence type="inferred from homology"/>
<dbReference type="NCBIfam" id="NF009150">
    <property type="entry name" value="PRK12497.1-3"/>
    <property type="match status" value="1"/>
</dbReference>
<dbReference type="HAMAP" id="MF_00048">
    <property type="entry name" value="UPF0102"/>
    <property type="match status" value="1"/>
</dbReference>
<evidence type="ECO:0000313" key="3">
    <source>
        <dbReference type="EMBL" id="NMF94793.1"/>
    </source>
</evidence>
<evidence type="ECO:0000256" key="2">
    <source>
        <dbReference type="HAMAP-Rule" id="MF_00048"/>
    </source>
</evidence>
<name>A0ABX1N6A2_9RHOO</name>
<keyword evidence="4" id="KW-1185">Reference proteome</keyword>
<organism evidence="3 4">
    <name type="scientific">Aromatoleum buckelii</name>
    <dbReference type="NCBI Taxonomy" id="200254"/>
    <lineage>
        <taxon>Bacteria</taxon>
        <taxon>Pseudomonadati</taxon>
        <taxon>Pseudomonadota</taxon>
        <taxon>Betaproteobacteria</taxon>
        <taxon>Rhodocyclales</taxon>
        <taxon>Rhodocyclaceae</taxon>
        <taxon>Aromatoleum</taxon>
    </lineage>
</organism>
<dbReference type="InterPro" id="IPR011856">
    <property type="entry name" value="tRNA_endonuc-like_dom_sf"/>
</dbReference>
<dbReference type="EMBL" id="WTVH01000037">
    <property type="protein sequence ID" value="NMF94793.1"/>
    <property type="molecule type" value="Genomic_DNA"/>
</dbReference>
<dbReference type="SUPFAM" id="SSF52980">
    <property type="entry name" value="Restriction endonuclease-like"/>
    <property type="match status" value="1"/>
</dbReference>
<comment type="similarity">
    <text evidence="1 2">Belongs to the UPF0102 family.</text>
</comment>
<gene>
    <name evidence="3" type="ORF">GO608_15860</name>
</gene>
<dbReference type="Proteomes" id="UP000601990">
    <property type="component" value="Unassembled WGS sequence"/>
</dbReference>
<reference evidence="3" key="1">
    <citation type="submission" date="2019-12" db="EMBL/GenBank/DDBJ databases">
        <title>Comparative genomics gives insights into the taxonomy of the Azoarcus-Aromatoleum group and reveals separate origins of nif in the plant-associated Azoarcus and non-plant-associated Aromatoleum sub-groups.</title>
        <authorList>
            <person name="Lafos M."/>
            <person name="Maluk M."/>
            <person name="Batista M."/>
            <person name="Junghare M."/>
            <person name="Carmona M."/>
            <person name="Faoro H."/>
            <person name="Cruz L.M."/>
            <person name="Battistoni F."/>
            <person name="De Souza E."/>
            <person name="Pedrosa F."/>
            <person name="Chen W.-M."/>
            <person name="Poole P.S."/>
            <person name="Dixon R.A."/>
            <person name="James E.K."/>
        </authorList>
    </citation>
    <scope>NUCLEOTIDE SEQUENCE</scope>
    <source>
        <strain evidence="3">U120</strain>
    </source>
</reference>
<dbReference type="RefSeq" id="WP_169200011.1">
    <property type="nucleotide sequence ID" value="NZ_WTVH02000010.1"/>
</dbReference>
<dbReference type="PANTHER" id="PTHR34039">
    <property type="entry name" value="UPF0102 PROTEIN YRAN"/>
    <property type="match status" value="1"/>
</dbReference>
<dbReference type="Gene3D" id="3.40.1350.10">
    <property type="match status" value="1"/>
</dbReference>
<dbReference type="PANTHER" id="PTHR34039:SF1">
    <property type="entry name" value="UPF0102 PROTEIN YRAN"/>
    <property type="match status" value="1"/>
</dbReference>
<dbReference type="InterPro" id="IPR003509">
    <property type="entry name" value="UPF0102_YraN-like"/>
</dbReference>